<dbReference type="InterPro" id="IPR012340">
    <property type="entry name" value="NA-bd_OB-fold"/>
</dbReference>
<dbReference type="InterPro" id="IPR050180">
    <property type="entry name" value="RNR_Ribonuclease"/>
</dbReference>
<feature type="domain" description="RNB" evidence="1">
    <location>
        <begin position="288"/>
        <end position="581"/>
    </location>
</feature>
<comment type="caution">
    <text evidence="2">The sequence shown here is derived from an EMBL/GenBank/DDBJ whole genome shotgun (WGS) entry which is preliminary data.</text>
</comment>
<evidence type="ECO:0000259" key="1">
    <source>
        <dbReference type="SMART" id="SM00955"/>
    </source>
</evidence>
<sequence length="692" mass="77815">MSASSLVRYPGPGCVVEFMHGNKAQQGWVLDEQGGKLRLLTINKREMKLASSRVLPWAGPSYSGERSRQEIGTLLEEHRAKRDAMSAEIDALELWDFAQGEVDKESIQWFAELLWEDPTIDQLAALGSAMLACKTHFKFQPPEFEIYPAEKVEKRQEEERKRQEREALVTQGVGFFRNLWEKHSKGRTLGKAPDEGVAEQLKTIILNRMSDPDSHEIEQVWKQLAKGLPEDPHMALHLARAWDLVPAHHNFWLDRADYDCSNNWADEFTSEVNDIKEKCLSVQQKPEERTYISIDSATTKDIDDAFNIEPRGDGGYRLRISLACPAVAWPFGSPFDKHVLRRATSVYLPEGDCHMMPTALGTDFFSLHANEARPSLILDMECSSTGELERCTPTTVWVNLAANLTYIDSEAVINGGGESTPAGAFAEQIKLAAELSDKLQEQRIANGAVIIERNDPKVKLSGEGEQTKVEILPADDTPKAMKLVSEMMILANSGVALWAKEHGVTLLHRTQDVAVPKEYVGIWSAPHDIARVVKALSSAILETAPKPHRGIGVDAYSPITSPLRRYPDLVNVAQVIHYIATGEARWSAEEITNMLPLLNARLDSVGQIQRFRPRYWKLLYFKQQGDKVWREAIVTEENDAFVTVSLPNEQIFVRGRRKSFGDKVNPGQYFMVRIGKVHPLNNEIQILDAMES</sequence>
<name>A0A1B7XAH4_9BACT</name>
<dbReference type="SMART" id="SM00955">
    <property type="entry name" value="RNB"/>
    <property type="match status" value="1"/>
</dbReference>
<dbReference type="EMBL" id="JXMS01000026">
    <property type="protein sequence ID" value="OBQ46348.1"/>
    <property type="molecule type" value="Genomic_DNA"/>
</dbReference>
<keyword evidence="3" id="KW-1185">Reference proteome</keyword>
<dbReference type="STRING" id="1560234.SP90_13130"/>
<proteinExistence type="predicted"/>
<dbReference type="PATRIC" id="fig|1560234.3.peg.1737"/>
<dbReference type="OrthoDB" id="5288992at2"/>
<dbReference type="SUPFAM" id="SSF50249">
    <property type="entry name" value="Nucleic acid-binding proteins"/>
    <property type="match status" value="1"/>
</dbReference>
<dbReference type="PANTHER" id="PTHR23355:SF9">
    <property type="entry name" value="DIS3-LIKE EXONUCLEASE 2"/>
    <property type="match status" value="1"/>
</dbReference>
<evidence type="ECO:0000313" key="2">
    <source>
        <dbReference type="EMBL" id="OBQ46348.1"/>
    </source>
</evidence>
<dbReference type="InterPro" id="IPR001900">
    <property type="entry name" value="RNase_II/R"/>
</dbReference>
<dbReference type="Proteomes" id="UP000091979">
    <property type="component" value="Unassembled WGS sequence"/>
</dbReference>
<reference evidence="2 3" key="1">
    <citation type="submission" date="2015-01" db="EMBL/GenBank/DDBJ databases">
        <title>Desulfovibrio sp. JC271 draft genome sequence.</title>
        <authorList>
            <person name="Shivani Y."/>
            <person name="Subhash Y."/>
            <person name="Sasikala C."/>
            <person name="Ramana C.V."/>
        </authorList>
    </citation>
    <scope>NUCLEOTIDE SEQUENCE [LARGE SCALE GENOMIC DNA]</scope>
    <source>
        <strain evidence="2 3">JC271</strain>
    </source>
</reference>
<evidence type="ECO:0000313" key="3">
    <source>
        <dbReference type="Proteomes" id="UP000091979"/>
    </source>
</evidence>
<protein>
    <submittedName>
        <fullName evidence="2">Ribonuclease II</fullName>
    </submittedName>
</protein>
<dbReference type="AlphaFoldDB" id="A0A1B7XAH4"/>
<gene>
    <name evidence="2" type="ORF">SP90_13130</name>
</gene>
<dbReference type="GO" id="GO:0000175">
    <property type="term" value="F:3'-5'-RNA exonuclease activity"/>
    <property type="evidence" value="ECO:0007669"/>
    <property type="project" value="TreeGrafter"/>
</dbReference>
<accession>A0A1B7XAH4</accession>
<dbReference type="GO" id="GO:0006402">
    <property type="term" value="P:mRNA catabolic process"/>
    <property type="evidence" value="ECO:0007669"/>
    <property type="project" value="TreeGrafter"/>
</dbReference>
<dbReference type="RefSeq" id="WP_066857086.1">
    <property type="nucleotide sequence ID" value="NZ_JXMS01000026.1"/>
</dbReference>
<dbReference type="Pfam" id="PF00773">
    <property type="entry name" value="RNB"/>
    <property type="match status" value="1"/>
</dbReference>
<dbReference type="PANTHER" id="PTHR23355">
    <property type="entry name" value="RIBONUCLEASE"/>
    <property type="match status" value="1"/>
</dbReference>
<dbReference type="GO" id="GO:0003723">
    <property type="term" value="F:RNA binding"/>
    <property type="evidence" value="ECO:0007669"/>
    <property type="project" value="InterPro"/>
</dbReference>
<organism evidence="2 3">
    <name type="scientific">Halodesulfovibrio spirochaetisodalis</name>
    <dbReference type="NCBI Taxonomy" id="1560234"/>
    <lineage>
        <taxon>Bacteria</taxon>
        <taxon>Pseudomonadati</taxon>
        <taxon>Thermodesulfobacteriota</taxon>
        <taxon>Desulfovibrionia</taxon>
        <taxon>Desulfovibrionales</taxon>
        <taxon>Desulfovibrionaceae</taxon>
        <taxon>Halodesulfovibrio</taxon>
    </lineage>
</organism>